<sequence length="136" mass="15904">NEIDQDQLENECNEILENEKCKRCEREEKSFSQELGNNYYLADEEVVLVSVPTADIFGGPIEFAKDPNKEMHIHVLGEKGSMKVRLNPVERDTDRPTDIPPNLERKLIRFVADNIIDIKRRIREELEKRNIKVPPF</sequence>
<evidence type="ECO:0000313" key="2">
    <source>
        <dbReference type="Proteomes" id="UP000789920"/>
    </source>
</evidence>
<name>A0ACA9QAM7_9GLOM</name>
<protein>
    <submittedName>
        <fullName evidence="1">26696_t:CDS:1</fullName>
    </submittedName>
</protein>
<reference evidence="1" key="1">
    <citation type="submission" date="2021-06" db="EMBL/GenBank/DDBJ databases">
        <authorList>
            <person name="Kallberg Y."/>
            <person name="Tangrot J."/>
            <person name="Rosling A."/>
        </authorList>
    </citation>
    <scope>NUCLEOTIDE SEQUENCE</scope>
    <source>
        <strain evidence="1">MA461A</strain>
    </source>
</reference>
<gene>
    <name evidence="1" type="ORF">RPERSI_LOCUS12683</name>
</gene>
<accession>A0ACA9QAM7</accession>
<evidence type="ECO:0000313" key="1">
    <source>
        <dbReference type="EMBL" id="CAG8736215.1"/>
    </source>
</evidence>
<organism evidence="1 2">
    <name type="scientific">Racocetra persica</name>
    <dbReference type="NCBI Taxonomy" id="160502"/>
    <lineage>
        <taxon>Eukaryota</taxon>
        <taxon>Fungi</taxon>
        <taxon>Fungi incertae sedis</taxon>
        <taxon>Mucoromycota</taxon>
        <taxon>Glomeromycotina</taxon>
        <taxon>Glomeromycetes</taxon>
        <taxon>Diversisporales</taxon>
        <taxon>Gigasporaceae</taxon>
        <taxon>Racocetra</taxon>
    </lineage>
</organism>
<feature type="non-terminal residue" evidence="1">
    <location>
        <position position="1"/>
    </location>
</feature>
<keyword evidence="2" id="KW-1185">Reference proteome</keyword>
<dbReference type="Proteomes" id="UP000789920">
    <property type="component" value="Unassembled WGS sequence"/>
</dbReference>
<proteinExistence type="predicted"/>
<dbReference type="EMBL" id="CAJVQC010027356">
    <property type="protein sequence ID" value="CAG8736215.1"/>
    <property type="molecule type" value="Genomic_DNA"/>
</dbReference>
<comment type="caution">
    <text evidence="1">The sequence shown here is derived from an EMBL/GenBank/DDBJ whole genome shotgun (WGS) entry which is preliminary data.</text>
</comment>